<evidence type="ECO:0000256" key="1">
    <source>
        <dbReference type="ARBA" id="ARBA00000548"/>
    </source>
</evidence>
<evidence type="ECO:0000313" key="17">
    <source>
        <dbReference type="Proteomes" id="UP000516437"/>
    </source>
</evidence>
<evidence type="ECO:0000259" key="15">
    <source>
        <dbReference type="SMART" id="SM00810"/>
    </source>
</evidence>
<name>A0A6A1UKF9_9ROSI</name>
<evidence type="ECO:0000313" key="16">
    <source>
        <dbReference type="EMBL" id="KAB1200751.1"/>
    </source>
</evidence>
<reference evidence="16 17" key="1">
    <citation type="journal article" date="2019" name="Plant Biotechnol. J.">
        <title>The red bayberry genome and genetic basis of sex determination.</title>
        <authorList>
            <person name="Jia H.M."/>
            <person name="Jia H.J."/>
            <person name="Cai Q.L."/>
            <person name="Wang Y."/>
            <person name="Zhao H.B."/>
            <person name="Yang W.F."/>
            <person name="Wang G.Y."/>
            <person name="Li Y.H."/>
            <person name="Zhan D.L."/>
            <person name="Shen Y.T."/>
            <person name="Niu Q.F."/>
            <person name="Chang L."/>
            <person name="Qiu J."/>
            <person name="Zhao L."/>
            <person name="Xie H.B."/>
            <person name="Fu W.Y."/>
            <person name="Jin J."/>
            <person name="Li X.W."/>
            <person name="Jiao Y."/>
            <person name="Zhou C.C."/>
            <person name="Tu T."/>
            <person name="Chai C.Y."/>
            <person name="Gao J.L."/>
            <person name="Fan L.J."/>
            <person name="van de Weg E."/>
            <person name="Wang J.Y."/>
            <person name="Gao Z.S."/>
        </authorList>
    </citation>
    <scope>NUCLEOTIDE SEQUENCE [LARGE SCALE GENOMIC DNA]</scope>
    <source>
        <tissue evidence="16">Leaves</tissue>
    </source>
</reference>
<dbReference type="InterPro" id="IPR013780">
    <property type="entry name" value="Glyco_hydro_b"/>
</dbReference>
<dbReference type="Proteomes" id="UP000516437">
    <property type="component" value="Unassembled WGS sequence"/>
</dbReference>
<feature type="chain" id="PRO_5025720663" description="Alpha-amylase" evidence="10">
    <location>
        <begin position="26"/>
        <end position="420"/>
    </location>
</feature>
<comment type="caution">
    <text evidence="16">The sequence shown here is derived from an EMBL/GenBank/DDBJ whole genome shotgun (WGS) entry which is preliminary data.</text>
</comment>
<dbReference type="Gene3D" id="2.60.40.1180">
    <property type="entry name" value="Golgi alpha-mannosidase II"/>
    <property type="match status" value="1"/>
</dbReference>
<evidence type="ECO:0000256" key="7">
    <source>
        <dbReference type="ARBA" id="ARBA00023277"/>
    </source>
</evidence>
<feature type="domain" description="Alpha-amylase C-terminal beta-sheet" evidence="15">
    <location>
        <begin position="358"/>
        <end position="418"/>
    </location>
</feature>
<feature type="active site" description="Proton donor" evidence="11">
    <location>
        <position position="230"/>
    </location>
</feature>
<dbReference type="InterPro" id="IPR013775">
    <property type="entry name" value="A-amylase_pln"/>
</dbReference>
<dbReference type="OrthoDB" id="550577at2759"/>
<dbReference type="InterPro" id="IPR017853">
    <property type="entry name" value="GH"/>
</dbReference>
<dbReference type="AlphaFoldDB" id="A0A6A1UKF9"/>
<dbReference type="CDD" id="cd11314">
    <property type="entry name" value="AmyAc_arch_bac_plant_AmyA"/>
    <property type="match status" value="1"/>
</dbReference>
<dbReference type="PANTHER" id="PTHR43447">
    <property type="entry name" value="ALPHA-AMYLASE"/>
    <property type="match status" value="1"/>
</dbReference>
<dbReference type="Pfam" id="PF07821">
    <property type="entry name" value="Alpha-amyl_C2"/>
    <property type="match status" value="1"/>
</dbReference>
<dbReference type="PRINTS" id="PR00110">
    <property type="entry name" value="ALPHAAMYLASE"/>
</dbReference>
<evidence type="ECO:0000256" key="13">
    <source>
        <dbReference type="RuleBase" id="RU361134"/>
    </source>
</evidence>
<feature type="domain" description="Glycosyl hydrolase family 13 catalytic" evidence="14">
    <location>
        <begin position="26"/>
        <end position="357"/>
    </location>
</feature>
<dbReference type="EC" id="3.2.1.1" evidence="4 10"/>
<keyword evidence="7 13" id="KW-0119">Carbohydrate metabolism</keyword>
<dbReference type="SUPFAM" id="SSF51445">
    <property type="entry name" value="(Trans)glycosidases"/>
    <property type="match status" value="1"/>
</dbReference>
<evidence type="ECO:0000256" key="4">
    <source>
        <dbReference type="ARBA" id="ARBA00012595"/>
    </source>
</evidence>
<keyword evidence="10" id="KW-0732">Signal</keyword>
<comment type="cofactor">
    <cofactor evidence="2 10">
        <name>Ca(2+)</name>
        <dbReference type="ChEBI" id="CHEBI:29108"/>
    </cofactor>
</comment>
<sequence>MQSRIGICLPFLLLLIALIPNFTASQILFQGFNWASSTKEGGWWNFFRSSVPQLASAGITHVWLPPASQSGSDGPQGYLPGRLYDLDTSKYGNKNELKALVKDLKDKGIECIADIVINHRSGEKQDASGKFCIFEGGTPDARLDWDASFICSDDDVCDGKGKPDTGISWGKVPDIDHTNPKVQSDLSDWMNWMKTEVGFVGFRFDMVLGYGPAYSKIYMQNTKPSFAVAEHWNRTNDNNSEAQRREIASWIDAAGGEFKAFDFPTKGVLQAALRDKALGRMKDSNGGAPGLIGLKPGNAVTFIDNHDTYSQDLWPFPREQVMQGYVYILTHPGVPTVFYDHFFEWNLTHISNLIAIRSKNGIKPTSSLRILAADPDRYIAAIDEKVIAKIGPSDDVGNLIPSNFKLVLSGEHYAVWEKQA</sequence>
<evidence type="ECO:0000256" key="10">
    <source>
        <dbReference type="PIRNR" id="PIRNR001028"/>
    </source>
</evidence>
<accession>A0A6A1UKF9</accession>
<dbReference type="GO" id="GO:0004556">
    <property type="term" value="F:alpha-amylase activity"/>
    <property type="evidence" value="ECO:0007669"/>
    <property type="project" value="UniProtKB-UniRule"/>
</dbReference>
<comment type="catalytic activity">
    <reaction evidence="1 10 13">
        <text>Endohydrolysis of (1-&gt;4)-alpha-D-glucosidic linkages in polysaccharides containing three or more (1-&gt;4)-alpha-linked D-glucose units.</text>
        <dbReference type="EC" id="3.2.1.1"/>
    </reaction>
</comment>
<dbReference type="GO" id="GO:0005975">
    <property type="term" value="P:carbohydrate metabolic process"/>
    <property type="evidence" value="ECO:0007669"/>
    <property type="project" value="InterPro"/>
</dbReference>
<dbReference type="PIRSF" id="PIRSF001028">
    <property type="entry name" value="Alph-amls_plant"/>
    <property type="match status" value="1"/>
</dbReference>
<dbReference type="SMART" id="SM00642">
    <property type="entry name" value="Aamy"/>
    <property type="match status" value="1"/>
</dbReference>
<keyword evidence="5" id="KW-0479">Metal-binding</keyword>
<dbReference type="SUPFAM" id="SSF51011">
    <property type="entry name" value="Glycosyl hydrolase domain"/>
    <property type="match status" value="1"/>
</dbReference>
<evidence type="ECO:0000256" key="2">
    <source>
        <dbReference type="ARBA" id="ARBA00001913"/>
    </source>
</evidence>
<feature type="signal peptide" evidence="10">
    <location>
        <begin position="1"/>
        <end position="25"/>
    </location>
</feature>
<dbReference type="InterPro" id="IPR006046">
    <property type="entry name" value="Alpha_amylase"/>
</dbReference>
<dbReference type="Pfam" id="PF00128">
    <property type="entry name" value="Alpha-amylase"/>
    <property type="match status" value="1"/>
</dbReference>
<keyword evidence="6 13" id="KW-0378">Hydrolase</keyword>
<keyword evidence="17" id="KW-1185">Reference proteome</keyword>
<keyword evidence="8 13" id="KW-0326">Glycosidase</keyword>
<dbReference type="InterPro" id="IPR012850">
    <property type="entry name" value="A-amylase_bs_C"/>
</dbReference>
<dbReference type="SMART" id="SM00810">
    <property type="entry name" value="Alpha-amyl_C2"/>
    <property type="match status" value="1"/>
</dbReference>
<evidence type="ECO:0000259" key="14">
    <source>
        <dbReference type="SMART" id="SM00642"/>
    </source>
</evidence>
<organism evidence="16 17">
    <name type="scientific">Morella rubra</name>
    <name type="common">Chinese bayberry</name>
    <dbReference type="NCBI Taxonomy" id="262757"/>
    <lineage>
        <taxon>Eukaryota</taxon>
        <taxon>Viridiplantae</taxon>
        <taxon>Streptophyta</taxon>
        <taxon>Embryophyta</taxon>
        <taxon>Tracheophyta</taxon>
        <taxon>Spermatophyta</taxon>
        <taxon>Magnoliopsida</taxon>
        <taxon>eudicotyledons</taxon>
        <taxon>Gunneridae</taxon>
        <taxon>Pentapetalae</taxon>
        <taxon>rosids</taxon>
        <taxon>fabids</taxon>
        <taxon>Fagales</taxon>
        <taxon>Myricaceae</taxon>
        <taxon>Morella</taxon>
    </lineage>
</organism>
<feature type="active site" description="Nucleophile" evidence="11">
    <location>
        <position position="205"/>
    </location>
</feature>
<proteinExistence type="inferred from homology"/>
<dbReference type="InterPro" id="IPR006047">
    <property type="entry name" value="GH13_cat_dom"/>
</dbReference>
<comment type="similarity">
    <text evidence="3 10 12">Belongs to the glycosyl hydrolase 13 family.</text>
</comment>
<evidence type="ECO:0000256" key="9">
    <source>
        <dbReference type="ARBA" id="ARBA00030238"/>
    </source>
</evidence>
<protein>
    <recommendedName>
        <fullName evidence="4 10">Alpha-amylase</fullName>
        <ecNumber evidence="4 10">3.2.1.1</ecNumber>
    </recommendedName>
    <alternativeName>
        <fullName evidence="9 10">1,4-alpha-D-glucan glucanohydrolase</fullName>
    </alternativeName>
</protein>
<evidence type="ECO:0000256" key="3">
    <source>
        <dbReference type="ARBA" id="ARBA00008061"/>
    </source>
</evidence>
<dbReference type="EMBL" id="RXIC02000126">
    <property type="protein sequence ID" value="KAB1200751.1"/>
    <property type="molecule type" value="Genomic_DNA"/>
</dbReference>
<dbReference type="Gene3D" id="3.20.20.80">
    <property type="entry name" value="Glycosidases"/>
    <property type="match status" value="1"/>
</dbReference>
<evidence type="ECO:0000256" key="6">
    <source>
        <dbReference type="ARBA" id="ARBA00022801"/>
    </source>
</evidence>
<gene>
    <name evidence="16" type="ORF">CJ030_MR0G006451</name>
</gene>
<evidence type="ECO:0000256" key="8">
    <source>
        <dbReference type="ARBA" id="ARBA00023295"/>
    </source>
</evidence>
<evidence type="ECO:0000256" key="12">
    <source>
        <dbReference type="RuleBase" id="RU003615"/>
    </source>
</evidence>
<dbReference type="GO" id="GO:0005509">
    <property type="term" value="F:calcium ion binding"/>
    <property type="evidence" value="ECO:0007669"/>
    <property type="project" value="UniProtKB-UniRule"/>
</dbReference>
<evidence type="ECO:0000256" key="5">
    <source>
        <dbReference type="ARBA" id="ARBA00022723"/>
    </source>
</evidence>
<evidence type="ECO:0000256" key="11">
    <source>
        <dbReference type="PIRSR" id="PIRSR001028-1"/>
    </source>
</evidence>